<evidence type="ECO:0000313" key="7">
    <source>
        <dbReference type="Proteomes" id="UP000434052"/>
    </source>
</evidence>
<evidence type="ECO:0000256" key="1">
    <source>
        <dbReference type="ARBA" id="ARBA00022737"/>
    </source>
</evidence>
<feature type="repeat" description="TPR" evidence="3">
    <location>
        <begin position="305"/>
        <end position="338"/>
    </location>
</feature>
<feature type="region of interest" description="Disordered" evidence="4">
    <location>
        <begin position="319"/>
        <end position="342"/>
    </location>
</feature>
<dbReference type="PROSITE" id="PS50293">
    <property type="entry name" value="TPR_REGION"/>
    <property type="match status" value="3"/>
</dbReference>
<dbReference type="OrthoDB" id="5458246at2"/>
<dbReference type="PROSITE" id="PS50005">
    <property type="entry name" value="TPR"/>
    <property type="match status" value="6"/>
</dbReference>
<name>A0A6P1ZHP8_9BACT</name>
<dbReference type="Pfam" id="PF13414">
    <property type="entry name" value="TPR_11"/>
    <property type="match status" value="1"/>
</dbReference>
<dbReference type="AlphaFoldDB" id="A0A6P1ZHP8"/>
<dbReference type="Gene3D" id="1.25.40.10">
    <property type="entry name" value="Tetratricopeptide repeat domain"/>
    <property type="match status" value="3"/>
</dbReference>
<keyword evidence="2 3" id="KW-0802">TPR repeat</keyword>
<feature type="repeat" description="TPR" evidence="3">
    <location>
        <begin position="271"/>
        <end position="304"/>
    </location>
</feature>
<keyword evidence="1" id="KW-0677">Repeat</keyword>
<dbReference type="Proteomes" id="UP000434052">
    <property type="component" value="Unassembled WGS sequence"/>
</dbReference>
<evidence type="ECO:0000256" key="4">
    <source>
        <dbReference type="SAM" id="MobiDB-lite"/>
    </source>
</evidence>
<dbReference type="EMBL" id="CP039543">
    <property type="protein sequence ID" value="QJT10672.1"/>
    <property type="molecule type" value="Genomic_DNA"/>
</dbReference>
<proteinExistence type="predicted"/>
<dbReference type="PANTHER" id="PTHR44858:SF1">
    <property type="entry name" value="UDP-N-ACETYLGLUCOSAMINE--PEPTIDE N-ACETYLGLUCOSAMINYLTRANSFERASE SPINDLY-RELATED"/>
    <property type="match status" value="1"/>
</dbReference>
<gene>
    <name evidence="6" type="ORF">DQK91_09365</name>
    <name evidence="5" type="ORF">E8L03_17890</name>
</gene>
<dbReference type="InterPro" id="IPR050498">
    <property type="entry name" value="Ycf3"/>
</dbReference>
<organism evidence="6 7">
    <name type="scientific">Oceanidesulfovibrio marinus</name>
    <dbReference type="NCBI Taxonomy" id="370038"/>
    <lineage>
        <taxon>Bacteria</taxon>
        <taxon>Pseudomonadati</taxon>
        <taxon>Thermodesulfobacteriota</taxon>
        <taxon>Desulfovibrionia</taxon>
        <taxon>Desulfovibrionales</taxon>
        <taxon>Desulfovibrionaceae</taxon>
        <taxon>Oceanidesulfovibrio</taxon>
    </lineage>
</organism>
<evidence type="ECO:0000256" key="3">
    <source>
        <dbReference type="PROSITE-ProRule" id="PRU00339"/>
    </source>
</evidence>
<dbReference type="PANTHER" id="PTHR44858">
    <property type="entry name" value="TETRATRICOPEPTIDE REPEAT PROTEIN 6"/>
    <property type="match status" value="1"/>
</dbReference>
<dbReference type="Proteomes" id="UP000503251">
    <property type="component" value="Chromosome"/>
</dbReference>
<evidence type="ECO:0000256" key="2">
    <source>
        <dbReference type="ARBA" id="ARBA00022803"/>
    </source>
</evidence>
<dbReference type="EMBL" id="QMIF01000005">
    <property type="protein sequence ID" value="TVM34101.1"/>
    <property type="molecule type" value="Genomic_DNA"/>
</dbReference>
<feature type="repeat" description="TPR" evidence="3">
    <location>
        <begin position="237"/>
        <end position="270"/>
    </location>
</feature>
<evidence type="ECO:0000313" key="8">
    <source>
        <dbReference type="Proteomes" id="UP000503251"/>
    </source>
</evidence>
<dbReference type="Pfam" id="PF00515">
    <property type="entry name" value="TPR_1"/>
    <property type="match status" value="1"/>
</dbReference>
<accession>A0A6P1ZHP8</accession>
<evidence type="ECO:0000313" key="5">
    <source>
        <dbReference type="EMBL" id="QJT10672.1"/>
    </source>
</evidence>
<feature type="repeat" description="TPR" evidence="3">
    <location>
        <begin position="108"/>
        <end position="141"/>
    </location>
</feature>
<feature type="compositionally biased region" description="Basic and acidic residues" evidence="4">
    <location>
        <begin position="319"/>
        <end position="335"/>
    </location>
</feature>
<feature type="repeat" description="TPR" evidence="3">
    <location>
        <begin position="169"/>
        <end position="202"/>
    </location>
</feature>
<keyword evidence="8" id="KW-1185">Reference proteome</keyword>
<feature type="repeat" description="TPR" evidence="3">
    <location>
        <begin position="203"/>
        <end position="236"/>
    </location>
</feature>
<dbReference type="SMART" id="SM00028">
    <property type="entry name" value="TPR"/>
    <property type="match status" value="6"/>
</dbReference>
<dbReference type="Pfam" id="PF13181">
    <property type="entry name" value="TPR_8"/>
    <property type="match status" value="1"/>
</dbReference>
<protein>
    <submittedName>
        <fullName evidence="5">Tetratricopeptide repeat protein</fullName>
    </submittedName>
</protein>
<evidence type="ECO:0000313" key="6">
    <source>
        <dbReference type="EMBL" id="TVM34101.1"/>
    </source>
</evidence>
<dbReference type="InterPro" id="IPR019734">
    <property type="entry name" value="TPR_rpt"/>
</dbReference>
<reference evidence="6 7" key="1">
    <citation type="submission" date="2018-06" db="EMBL/GenBank/DDBJ databases">
        <title>Complete genome of Desulfovibrio marinus P48SEP.</title>
        <authorList>
            <person name="Crispim J.S."/>
            <person name="Vidigal P.M.P."/>
            <person name="Silva L.C.F."/>
            <person name="Araujo L.C."/>
            <person name="Laguardia C.N."/>
            <person name="Dias R.S."/>
            <person name="Sousa M.P."/>
            <person name="Paula S.O."/>
            <person name="Silva C."/>
        </authorList>
    </citation>
    <scope>NUCLEOTIDE SEQUENCE [LARGE SCALE GENOMIC DNA]</scope>
    <source>
        <strain evidence="6 7">P48SEP</strain>
    </source>
</reference>
<dbReference type="InterPro" id="IPR011990">
    <property type="entry name" value="TPR-like_helical_dom_sf"/>
</dbReference>
<reference evidence="5 8" key="2">
    <citation type="submission" date="2019-04" db="EMBL/GenBank/DDBJ databases">
        <title>Isolation and culture of sulfate reducing bacteria from the cold seep of the South China Sea.</title>
        <authorList>
            <person name="Sun C."/>
            <person name="Liu R."/>
        </authorList>
    </citation>
    <scope>NUCLEOTIDE SEQUENCE [LARGE SCALE GENOMIC DNA]</scope>
    <source>
        <strain evidence="5 8">CS1</strain>
    </source>
</reference>
<sequence length="342" mass="37838">MVRQHGRILLTARLLRGAIFMERILCILNVRAWNHSAASTLVLTGAFVLALVATCLVAASPARAQENNTAKDDILVGLETARRGAHEAAIRYYTKAIDSGELSPHDTGMAYKARALSYHDTGNEDKALSDFAQASKLLPGDPDIYYNRAQILQARGDKAAADKDMALAAQGFAQRGNAYIDADQYDAAIADLSKALLLAPQSQDLYILRGLAYKLQGSLQKATDDYSRAIELNPQDPLAYMNRGNALLKSKQYGMALMDYDKAIELNPQYGDAYFNRAAAYEMIQEYQKAVEDYTKAIKLNPKDAMAYKRRGMLRQDMGQDSRAKRDFAAARKIDPNIPLEN</sequence>
<dbReference type="SUPFAM" id="SSF48452">
    <property type="entry name" value="TPR-like"/>
    <property type="match status" value="2"/>
</dbReference>